<keyword evidence="3" id="KW-1185">Reference proteome</keyword>
<sequence length="158" mass="17527">MCDHCGCRDLTPIARLMDEHDRLRELSTHIRGHLASGDDAAARAHFDELLVLLGPHVMKEEGVLFPLLRRSEDLAEHVGVLEAEHAGLYDDVDDLDDAAAQAWREGMVRILDDLAEHMYKEDFGLFPAALATLDGADWDAVDKWEADRGEAAASPVTR</sequence>
<dbReference type="PANTHER" id="PTHR39966">
    <property type="entry name" value="BLL2471 PROTEIN-RELATED"/>
    <property type="match status" value="1"/>
</dbReference>
<dbReference type="Gene3D" id="1.20.120.520">
    <property type="entry name" value="nmb1532 protein domain like"/>
    <property type="match status" value="1"/>
</dbReference>
<reference evidence="3" key="1">
    <citation type="submission" date="2016-10" db="EMBL/GenBank/DDBJ databases">
        <authorList>
            <person name="Varghese N."/>
            <person name="Submissions S."/>
        </authorList>
    </citation>
    <scope>NUCLEOTIDE SEQUENCE [LARGE SCALE GENOMIC DNA]</scope>
    <source>
        <strain evidence="3">DSM 46838</strain>
    </source>
</reference>
<feature type="domain" description="Hemerythrin-like" evidence="1">
    <location>
        <begin position="11"/>
        <end position="129"/>
    </location>
</feature>
<dbReference type="EMBL" id="FOND01000003">
    <property type="protein sequence ID" value="SFE29098.1"/>
    <property type="molecule type" value="Genomic_DNA"/>
</dbReference>
<protein>
    <submittedName>
        <fullName evidence="2">Hemerythrin HHE cation binding domain-containing protein</fullName>
    </submittedName>
</protein>
<organism evidence="2 3">
    <name type="scientific">Blastococcus tunisiensis</name>
    <dbReference type="NCBI Taxonomy" id="1798228"/>
    <lineage>
        <taxon>Bacteria</taxon>
        <taxon>Bacillati</taxon>
        <taxon>Actinomycetota</taxon>
        <taxon>Actinomycetes</taxon>
        <taxon>Geodermatophilales</taxon>
        <taxon>Geodermatophilaceae</taxon>
        <taxon>Blastococcus</taxon>
    </lineage>
</organism>
<dbReference type="PANTHER" id="PTHR39966:SF3">
    <property type="entry name" value="DUF438 DOMAIN-CONTAINING PROTEIN"/>
    <property type="match status" value="1"/>
</dbReference>
<gene>
    <name evidence="2" type="ORF">SAMN05216574_10330</name>
</gene>
<name>A0A1I1ZCQ2_9ACTN</name>
<dbReference type="STRING" id="1798228.SAMN05216574_10330"/>
<accession>A0A1I1ZCQ2</accession>
<proteinExistence type="predicted"/>
<dbReference type="GO" id="GO:0005886">
    <property type="term" value="C:plasma membrane"/>
    <property type="evidence" value="ECO:0007669"/>
    <property type="project" value="TreeGrafter"/>
</dbReference>
<dbReference type="AlphaFoldDB" id="A0A1I1ZCQ2"/>
<evidence type="ECO:0000259" key="1">
    <source>
        <dbReference type="Pfam" id="PF01814"/>
    </source>
</evidence>
<dbReference type="InterPro" id="IPR012312">
    <property type="entry name" value="Hemerythrin-like"/>
</dbReference>
<dbReference type="Pfam" id="PF01814">
    <property type="entry name" value="Hemerythrin"/>
    <property type="match status" value="1"/>
</dbReference>
<dbReference type="Proteomes" id="UP000198589">
    <property type="component" value="Unassembled WGS sequence"/>
</dbReference>
<evidence type="ECO:0000313" key="3">
    <source>
        <dbReference type="Proteomes" id="UP000198589"/>
    </source>
</evidence>
<evidence type="ECO:0000313" key="2">
    <source>
        <dbReference type="EMBL" id="SFE29098.1"/>
    </source>
</evidence>
<dbReference type="RefSeq" id="WP_175527094.1">
    <property type="nucleotide sequence ID" value="NZ_FOND01000003.1"/>
</dbReference>